<dbReference type="InterPro" id="IPR036526">
    <property type="entry name" value="C-N_Hydrolase_sf"/>
</dbReference>
<protein>
    <submittedName>
        <fullName evidence="3">Carbon-nitrogen hydrolase</fullName>
    </submittedName>
</protein>
<dbReference type="Pfam" id="PF00795">
    <property type="entry name" value="CN_hydrolase"/>
    <property type="match status" value="1"/>
</dbReference>
<dbReference type="Gene3D" id="3.60.110.10">
    <property type="entry name" value="Carbon-nitrogen hydrolase"/>
    <property type="match status" value="1"/>
</dbReference>
<dbReference type="AlphaFoldDB" id="A0AA37U0F6"/>
<dbReference type="InterPro" id="IPR050345">
    <property type="entry name" value="Aliph_Amidase/BUP"/>
</dbReference>
<dbReference type="InterPro" id="IPR003010">
    <property type="entry name" value="C-N_Hydrolase"/>
</dbReference>
<proteinExistence type="predicted"/>
<reference evidence="3 4" key="1">
    <citation type="journal article" date="2014" name="Int. J. Syst. Evol. Microbiol.">
        <title>Complete genome sequence of Corynebacterium casei LMG S-19264T (=DSM 44701T), isolated from a smear-ripened cheese.</title>
        <authorList>
            <consortium name="US DOE Joint Genome Institute (JGI-PGF)"/>
            <person name="Walter F."/>
            <person name="Albersmeier A."/>
            <person name="Kalinowski J."/>
            <person name="Ruckert C."/>
        </authorList>
    </citation>
    <scope>NUCLEOTIDE SEQUENCE [LARGE SCALE GENOMIC DNA]</scope>
    <source>
        <strain evidence="3 4">NBRC 111766</strain>
    </source>
</reference>
<dbReference type="PANTHER" id="PTHR43674:SF2">
    <property type="entry name" value="BETA-UREIDOPROPIONASE"/>
    <property type="match status" value="1"/>
</dbReference>
<dbReference type="PROSITE" id="PS50263">
    <property type="entry name" value="CN_HYDROLASE"/>
    <property type="match status" value="1"/>
</dbReference>
<evidence type="ECO:0000256" key="1">
    <source>
        <dbReference type="ARBA" id="ARBA00022801"/>
    </source>
</evidence>
<name>A0AA37U0F6_9RHOB</name>
<evidence type="ECO:0000259" key="2">
    <source>
        <dbReference type="PROSITE" id="PS50263"/>
    </source>
</evidence>
<evidence type="ECO:0000313" key="4">
    <source>
        <dbReference type="Proteomes" id="UP001157355"/>
    </source>
</evidence>
<sequence length="255" mass="26125">MPDLRLALMQAASPAGDCAAAFAAAEHGLRAAGAAGANVLVVPESFAPGYNSDAIAALALARGDAWQDRLAAACRAANCGLVFGYAERDGDAIYNAALALGPDGAELAHYRKIQLYGAREASIYQSGDAYVSFDLAGHKAALLICYDVEFAPHIAALAAAGVTVLLVPTANMLPYTHVMRATVPAMAANHGMTIVYANYCGIEGDLNYAGGSLIVGADGDVLAQAGMGPALLVADVPAVDAARLSSQARDYRVVR</sequence>
<organism evidence="3 4">
    <name type="scientific">Cypionkella aquatica</name>
    <dbReference type="NCBI Taxonomy" id="1756042"/>
    <lineage>
        <taxon>Bacteria</taxon>
        <taxon>Pseudomonadati</taxon>
        <taxon>Pseudomonadota</taxon>
        <taxon>Alphaproteobacteria</taxon>
        <taxon>Rhodobacterales</taxon>
        <taxon>Paracoccaceae</taxon>
        <taxon>Cypionkella</taxon>
    </lineage>
</organism>
<feature type="domain" description="CN hydrolase" evidence="2">
    <location>
        <begin position="4"/>
        <end position="238"/>
    </location>
</feature>
<dbReference type="PANTHER" id="PTHR43674">
    <property type="entry name" value="NITRILASE C965.09-RELATED"/>
    <property type="match status" value="1"/>
</dbReference>
<dbReference type="Proteomes" id="UP001157355">
    <property type="component" value="Unassembled WGS sequence"/>
</dbReference>
<keyword evidence="1 3" id="KW-0378">Hydrolase</keyword>
<dbReference type="EMBL" id="BSPP01000003">
    <property type="protein sequence ID" value="GLS85600.1"/>
    <property type="molecule type" value="Genomic_DNA"/>
</dbReference>
<dbReference type="RefSeq" id="WP_284323827.1">
    <property type="nucleotide sequence ID" value="NZ_BSPP01000003.1"/>
</dbReference>
<accession>A0AA37U0F6</accession>
<dbReference type="SUPFAM" id="SSF56317">
    <property type="entry name" value="Carbon-nitrogen hydrolase"/>
    <property type="match status" value="1"/>
</dbReference>
<gene>
    <name evidence="3" type="ORF">GCM10010873_05730</name>
</gene>
<evidence type="ECO:0000313" key="3">
    <source>
        <dbReference type="EMBL" id="GLS85600.1"/>
    </source>
</evidence>
<dbReference type="GO" id="GO:0016811">
    <property type="term" value="F:hydrolase activity, acting on carbon-nitrogen (but not peptide) bonds, in linear amides"/>
    <property type="evidence" value="ECO:0007669"/>
    <property type="project" value="TreeGrafter"/>
</dbReference>
<comment type="caution">
    <text evidence="3">The sequence shown here is derived from an EMBL/GenBank/DDBJ whole genome shotgun (WGS) entry which is preliminary data.</text>
</comment>
<keyword evidence="4" id="KW-1185">Reference proteome</keyword>